<dbReference type="AlphaFoldDB" id="A0AAJ0U6D7"/>
<sequence>MWSWSLNWAEITPSIVVGTCPMTPDDLERIHHEAGCSAVLSVQHDDCMAYWGIDEAALQARADALGMQRARRPMRDFIVEDQRRHLVNAVCALAAMQAAGQRTYVHCTAGLGRAPLTVWSYLSWVEGMPSEDAVALIKARRAGAVPAPEAHLGCREDLLARYRDAYAAAGGPDWPDPERLDDPAIAQAALRTLLLAEP</sequence>
<accession>A0AAJ0U6D7</accession>
<dbReference type="InterPro" id="IPR052832">
    <property type="entry name" value="Starch-Glucan_Phosphatase"/>
</dbReference>
<proteinExistence type="predicted"/>
<protein>
    <recommendedName>
        <fullName evidence="1">Tyrosine specific protein phosphatases domain-containing protein</fullName>
    </recommendedName>
</protein>
<dbReference type="GO" id="GO:0005983">
    <property type="term" value="P:starch catabolic process"/>
    <property type="evidence" value="ECO:0007669"/>
    <property type="project" value="TreeGrafter"/>
</dbReference>
<dbReference type="SUPFAM" id="SSF52799">
    <property type="entry name" value="(Phosphotyrosine protein) phosphatases II"/>
    <property type="match status" value="1"/>
</dbReference>
<evidence type="ECO:0000313" key="3">
    <source>
        <dbReference type="Proteomes" id="UP001296776"/>
    </source>
</evidence>
<dbReference type="InterPro" id="IPR029021">
    <property type="entry name" value="Prot-tyrosine_phosphatase-like"/>
</dbReference>
<reference evidence="2" key="1">
    <citation type="submission" date="2017-08" db="EMBL/GenBank/DDBJ databases">
        <authorList>
            <person name="Imhoff J.F."/>
            <person name="Rahn T."/>
            <person name="Kuenzel S."/>
            <person name="Neulinger S.C."/>
        </authorList>
    </citation>
    <scope>NUCLEOTIDE SEQUENCE</scope>
    <source>
        <strain evidence="2">DSM 11080</strain>
    </source>
</reference>
<dbReference type="PANTHER" id="PTHR46642">
    <property type="entry name" value="DUAL SPECIFICITY PHOSPHATASE, SUBGROUP, CATALYTIC DOMAIN"/>
    <property type="match status" value="1"/>
</dbReference>
<dbReference type="PROSITE" id="PS50056">
    <property type="entry name" value="TYR_PHOSPHATASE_2"/>
    <property type="match status" value="1"/>
</dbReference>
<dbReference type="Gene3D" id="3.90.190.10">
    <property type="entry name" value="Protein tyrosine phosphatase superfamily"/>
    <property type="match status" value="1"/>
</dbReference>
<comment type="caution">
    <text evidence="2">The sequence shown here is derived from an EMBL/GenBank/DDBJ whole genome shotgun (WGS) entry which is preliminary data.</text>
</comment>
<dbReference type="InterPro" id="IPR000387">
    <property type="entry name" value="Tyr_Pase_dom"/>
</dbReference>
<name>A0AAJ0U6D7_9GAMM</name>
<reference evidence="2" key="2">
    <citation type="journal article" date="2020" name="Microorganisms">
        <title>Osmotic Adaptation and Compatible Solute Biosynthesis of Phototrophic Bacteria as Revealed from Genome Analyses.</title>
        <authorList>
            <person name="Imhoff J.F."/>
            <person name="Rahn T."/>
            <person name="Kunzel S."/>
            <person name="Keller A."/>
            <person name="Neulinger S.C."/>
        </authorList>
    </citation>
    <scope>NUCLEOTIDE SEQUENCE</scope>
    <source>
        <strain evidence="2">DSM 11080</strain>
    </source>
</reference>
<evidence type="ECO:0000259" key="1">
    <source>
        <dbReference type="PROSITE" id="PS50056"/>
    </source>
</evidence>
<dbReference type="RefSeq" id="WP_200347593.1">
    <property type="nucleotide sequence ID" value="NZ_NRSJ01000035.1"/>
</dbReference>
<gene>
    <name evidence="2" type="ORF">CKO40_16685</name>
</gene>
<organism evidence="2 3">
    <name type="scientific">Halochromatium glycolicum</name>
    <dbReference type="NCBI Taxonomy" id="85075"/>
    <lineage>
        <taxon>Bacteria</taxon>
        <taxon>Pseudomonadati</taxon>
        <taxon>Pseudomonadota</taxon>
        <taxon>Gammaproteobacteria</taxon>
        <taxon>Chromatiales</taxon>
        <taxon>Chromatiaceae</taxon>
        <taxon>Halochromatium</taxon>
    </lineage>
</organism>
<dbReference type="EMBL" id="NRSJ01000035">
    <property type="protein sequence ID" value="MBK1706140.1"/>
    <property type="molecule type" value="Genomic_DNA"/>
</dbReference>
<dbReference type="InterPro" id="IPR000340">
    <property type="entry name" value="Dual-sp_phosphatase_cat-dom"/>
</dbReference>
<feature type="domain" description="Tyrosine specific protein phosphatases" evidence="1">
    <location>
        <begin position="84"/>
        <end position="152"/>
    </location>
</feature>
<dbReference type="GO" id="GO:2001070">
    <property type="term" value="F:starch binding"/>
    <property type="evidence" value="ECO:0007669"/>
    <property type="project" value="TreeGrafter"/>
</dbReference>
<dbReference type="PANTHER" id="PTHR46642:SF8">
    <property type="entry name" value="DUAL SPECIFICITY PROTEIN PHOSPHATASE FAMILY PROTEIN"/>
    <property type="match status" value="1"/>
</dbReference>
<keyword evidence="3" id="KW-1185">Reference proteome</keyword>
<dbReference type="GO" id="GO:0019203">
    <property type="term" value="F:carbohydrate phosphatase activity"/>
    <property type="evidence" value="ECO:0007669"/>
    <property type="project" value="TreeGrafter"/>
</dbReference>
<dbReference type="Pfam" id="PF00782">
    <property type="entry name" value="DSPc"/>
    <property type="match status" value="1"/>
</dbReference>
<dbReference type="Proteomes" id="UP001296776">
    <property type="component" value="Unassembled WGS sequence"/>
</dbReference>
<evidence type="ECO:0000313" key="2">
    <source>
        <dbReference type="EMBL" id="MBK1706140.1"/>
    </source>
</evidence>